<protein>
    <submittedName>
        <fullName evidence="2">Uncharacterized protein</fullName>
    </submittedName>
</protein>
<comment type="caution">
    <text evidence="2">The sequence shown here is derived from an EMBL/GenBank/DDBJ whole genome shotgun (WGS) entry which is preliminary data.</text>
</comment>
<reference evidence="2 3" key="1">
    <citation type="submission" date="2016-08" db="EMBL/GenBank/DDBJ databases">
        <title>A Parts List for Fungal Cellulosomes Revealed by Comparative Genomics.</title>
        <authorList>
            <consortium name="DOE Joint Genome Institute"/>
            <person name="Haitjema C.H."/>
            <person name="Gilmore S.P."/>
            <person name="Henske J.K."/>
            <person name="Solomon K.V."/>
            <person name="De Groot R."/>
            <person name="Kuo A."/>
            <person name="Mondo S.J."/>
            <person name="Salamov A.A."/>
            <person name="Labutti K."/>
            <person name="Zhao Z."/>
            <person name="Chiniquy J."/>
            <person name="Barry K."/>
            <person name="Brewer H.M."/>
            <person name="Purvine S.O."/>
            <person name="Wright A.T."/>
            <person name="Boxma B."/>
            <person name="Van Alen T."/>
            <person name="Hackstein J.H."/>
            <person name="Baker S.E."/>
            <person name="Grigoriev I.V."/>
            <person name="O'Malley M.A."/>
        </authorList>
    </citation>
    <scope>NUCLEOTIDE SEQUENCE [LARGE SCALE GENOMIC DNA]</scope>
    <source>
        <strain evidence="2 3">G1</strain>
    </source>
</reference>
<organism evidence="2 3">
    <name type="scientific">Neocallimastix californiae</name>
    <dbReference type="NCBI Taxonomy" id="1754190"/>
    <lineage>
        <taxon>Eukaryota</taxon>
        <taxon>Fungi</taxon>
        <taxon>Fungi incertae sedis</taxon>
        <taxon>Chytridiomycota</taxon>
        <taxon>Chytridiomycota incertae sedis</taxon>
        <taxon>Neocallimastigomycetes</taxon>
        <taxon>Neocallimastigales</taxon>
        <taxon>Neocallimastigaceae</taxon>
        <taxon>Neocallimastix</taxon>
    </lineage>
</organism>
<sequence length="272" mass="32070">MITFSTINEHFNFNNTNTSNTTGNVKNLLNNEESKDEKDLKDLNEFWNKNSLSSVYQESNLQLRNQKELSKEQEEKKEEKPNPKNKKLVDFLVENCKNGTANLDKLSKSYIIINQPNNTKDAKYELPKEKNKKDLQFDMEKSYYSNDEIIFRNNYTITPIINENNNFNERENNINDITINIDKDLEIDEKKIEEIKKIKEKEKTDSKKIFQCIFNNKELNERIHNIVTKVIPEESKHFKTSLPLFDALNAVENSRAKYADVVDRINNKIHIN</sequence>
<accession>A0A1Y2EAF1</accession>
<feature type="region of interest" description="Disordered" evidence="1">
    <location>
        <begin position="58"/>
        <end position="86"/>
    </location>
</feature>
<dbReference type="AlphaFoldDB" id="A0A1Y2EAF1"/>
<evidence type="ECO:0000256" key="1">
    <source>
        <dbReference type="SAM" id="MobiDB-lite"/>
    </source>
</evidence>
<dbReference type="EMBL" id="MCOG01000048">
    <property type="protein sequence ID" value="ORY67835.1"/>
    <property type="molecule type" value="Genomic_DNA"/>
</dbReference>
<evidence type="ECO:0000313" key="3">
    <source>
        <dbReference type="Proteomes" id="UP000193920"/>
    </source>
</evidence>
<name>A0A1Y2EAF1_9FUNG</name>
<dbReference type="Proteomes" id="UP000193920">
    <property type="component" value="Unassembled WGS sequence"/>
</dbReference>
<proteinExistence type="predicted"/>
<keyword evidence="3" id="KW-1185">Reference proteome</keyword>
<evidence type="ECO:0000313" key="2">
    <source>
        <dbReference type="EMBL" id="ORY67835.1"/>
    </source>
</evidence>
<gene>
    <name evidence="2" type="ORF">LY90DRAFT_504516</name>
</gene>
<dbReference type="OrthoDB" id="2146033at2759"/>
<feature type="compositionally biased region" description="Basic and acidic residues" evidence="1">
    <location>
        <begin position="65"/>
        <end position="82"/>
    </location>
</feature>